<dbReference type="EMBL" id="VSSQ01000242">
    <property type="protein sequence ID" value="MPL87652.1"/>
    <property type="molecule type" value="Genomic_DNA"/>
</dbReference>
<evidence type="ECO:0000256" key="1">
    <source>
        <dbReference type="ARBA" id="ARBA00023002"/>
    </source>
</evidence>
<dbReference type="AlphaFoldDB" id="A0A644VA86"/>
<dbReference type="GO" id="GO:0055041">
    <property type="term" value="F:cyclopentanol dehydrogenase activity"/>
    <property type="evidence" value="ECO:0007669"/>
    <property type="project" value="UniProtKB-EC"/>
</dbReference>
<dbReference type="SUPFAM" id="SSF51735">
    <property type="entry name" value="NAD(P)-binding Rossmann-fold domains"/>
    <property type="match status" value="1"/>
</dbReference>
<dbReference type="InterPro" id="IPR002347">
    <property type="entry name" value="SDR_fam"/>
</dbReference>
<dbReference type="Pfam" id="PF00106">
    <property type="entry name" value="adh_short"/>
    <property type="match status" value="1"/>
</dbReference>
<name>A0A644VA86_9ZZZZ</name>
<dbReference type="InterPro" id="IPR036291">
    <property type="entry name" value="NAD(P)-bd_dom_sf"/>
</dbReference>
<dbReference type="EC" id="1.1.1.163" evidence="2"/>
<sequence>MKNNWTTENIGSLEGKTIIITGGSSGIGLEAARVLSSKGANVIIAVRNLEKGESAAREIKEVYPKAIIEVMHIELSDLESVKKFAETFALKYSRLDILINNAGVMVPPLKLTKQGYELQFGTNHLAHFALTGLLLPLMKDIPGSRVVTVSSIAARGGKIHYDNLDAKKGYGAFKFYSQSKYANLLFGKRLDNILKGRSYQTKSIVCHPGVSATNLTSRGSGKPSPGILSWGFRLVGQPAHMGALPTLFAATEPNLKGGELIGPDGWDNWRGYPAVSNDMNRYYKESVAEKLFNISTEITGIAI</sequence>
<keyword evidence="1 2" id="KW-0560">Oxidoreductase</keyword>
<comment type="caution">
    <text evidence="2">The sequence shown here is derived from an EMBL/GenBank/DDBJ whole genome shotgun (WGS) entry which is preliminary data.</text>
</comment>
<proteinExistence type="predicted"/>
<reference evidence="2" key="1">
    <citation type="submission" date="2019-08" db="EMBL/GenBank/DDBJ databases">
        <authorList>
            <person name="Kucharzyk K."/>
            <person name="Murdoch R.W."/>
            <person name="Higgins S."/>
            <person name="Loffler F."/>
        </authorList>
    </citation>
    <scope>NUCLEOTIDE SEQUENCE</scope>
</reference>
<dbReference type="Gene3D" id="3.40.50.720">
    <property type="entry name" value="NAD(P)-binding Rossmann-like Domain"/>
    <property type="match status" value="1"/>
</dbReference>
<dbReference type="NCBIfam" id="NF004846">
    <property type="entry name" value="PRK06197.1"/>
    <property type="match status" value="1"/>
</dbReference>
<organism evidence="2">
    <name type="scientific">bioreactor metagenome</name>
    <dbReference type="NCBI Taxonomy" id="1076179"/>
    <lineage>
        <taxon>unclassified sequences</taxon>
        <taxon>metagenomes</taxon>
        <taxon>ecological metagenomes</taxon>
    </lineage>
</organism>
<dbReference type="PRINTS" id="PR00080">
    <property type="entry name" value="SDRFAMILY"/>
</dbReference>
<gene>
    <name evidence="2" type="primary">cpnA_4</name>
    <name evidence="2" type="ORF">SDC9_33653</name>
</gene>
<protein>
    <submittedName>
        <fullName evidence="2">Cyclopentanol dehydrogenase</fullName>
        <ecNumber evidence="2">1.1.1.163</ecNumber>
    </submittedName>
</protein>
<accession>A0A644VA86</accession>
<dbReference type="CDD" id="cd05327">
    <property type="entry name" value="retinol-DH_like_SDR_c_like"/>
    <property type="match status" value="1"/>
</dbReference>
<dbReference type="PRINTS" id="PR00081">
    <property type="entry name" value="GDHRDH"/>
</dbReference>
<dbReference type="PANTHER" id="PTHR43157">
    <property type="entry name" value="PHOSPHATIDYLINOSITOL-GLYCAN BIOSYNTHESIS CLASS F PROTEIN-RELATED"/>
    <property type="match status" value="1"/>
</dbReference>
<evidence type="ECO:0000313" key="2">
    <source>
        <dbReference type="EMBL" id="MPL87652.1"/>
    </source>
</evidence>
<dbReference type="PANTHER" id="PTHR43157:SF31">
    <property type="entry name" value="PHOSPHATIDYLINOSITOL-GLYCAN BIOSYNTHESIS CLASS F PROTEIN"/>
    <property type="match status" value="1"/>
</dbReference>